<dbReference type="SUPFAM" id="SSF69118">
    <property type="entry name" value="AhpD-like"/>
    <property type="match status" value="2"/>
</dbReference>
<proteinExistence type="predicted"/>
<dbReference type="Proteomes" id="UP001254257">
    <property type="component" value="Unassembled WGS sequence"/>
</dbReference>
<reference evidence="1 2" key="1">
    <citation type="submission" date="2023-09" db="EMBL/GenBank/DDBJ databases">
        <title>Whole genome shotgun sequencing (WGS) of Bosea sp. ZW T0_25, isolated from stored onions (Allium cepa).</title>
        <authorList>
            <person name="Stoll D.A."/>
            <person name="Huch M."/>
        </authorList>
    </citation>
    <scope>NUCLEOTIDE SEQUENCE [LARGE SCALE GENOMIC DNA]</scope>
    <source>
        <strain evidence="1 2">ZW T0_25</strain>
    </source>
</reference>
<comment type="caution">
    <text evidence="1">The sequence shown here is derived from an EMBL/GenBank/DDBJ whole genome shotgun (WGS) entry which is preliminary data.</text>
</comment>
<gene>
    <name evidence="1" type="ORF">RKE40_01115</name>
</gene>
<protein>
    <recommendedName>
        <fullName evidence="3">Carboxymuconolactone decarboxylase-like domain-containing protein</fullName>
    </recommendedName>
</protein>
<keyword evidence="2" id="KW-1185">Reference proteome</keyword>
<dbReference type="EMBL" id="JAWDID010000001">
    <property type="protein sequence ID" value="MDU0338458.1"/>
    <property type="molecule type" value="Genomic_DNA"/>
</dbReference>
<dbReference type="InterPro" id="IPR029032">
    <property type="entry name" value="AhpD-like"/>
</dbReference>
<organism evidence="1 2">
    <name type="scientific">Bosea rubneri</name>
    <dbReference type="NCBI Taxonomy" id="3075434"/>
    <lineage>
        <taxon>Bacteria</taxon>
        <taxon>Pseudomonadati</taxon>
        <taxon>Pseudomonadota</taxon>
        <taxon>Alphaproteobacteria</taxon>
        <taxon>Hyphomicrobiales</taxon>
        <taxon>Boseaceae</taxon>
        <taxon>Bosea</taxon>
    </lineage>
</organism>
<sequence length="226" mass="25164">MTFIKRKELTPQERAAKGAAALAKALDARGYLLAYHRMLCTYDPDLMGAYDNYYRELTLLERSFTYFEREVVWLVLLTSAREAYGDIHMPRAEESGLSRAQIHDCMALAGVAEAYPAMDFSKSWSKWISPEEADARYASMVEVARGEIPEQIAEIALVVAHAARKCRAGMRFHLKRATALEAPAEKIAEGVSYVMLPCGGPTLVEACDIWDELAREGGCPPPWVLG</sequence>
<evidence type="ECO:0008006" key="3">
    <source>
        <dbReference type="Google" id="ProtNLM"/>
    </source>
</evidence>
<evidence type="ECO:0000313" key="1">
    <source>
        <dbReference type="EMBL" id="MDU0338458.1"/>
    </source>
</evidence>
<evidence type="ECO:0000313" key="2">
    <source>
        <dbReference type="Proteomes" id="UP001254257"/>
    </source>
</evidence>
<dbReference type="Gene3D" id="1.20.1290.10">
    <property type="entry name" value="AhpD-like"/>
    <property type="match status" value="2"/>
</dbReference>
<accession>A0ABU3S103</accession>
<name>A0ABU3S103_9HYPH</name>
<dbReference type="RefSeq" id="WP_316016400.1">
    <property type="nucleotide sequence ID" value="NZ_JAWDID010000001.1"/>
</dbReference>